<dbReference type="InParanoid" id="D8TGR0"/>
<dbReference type="EMBL" id="GL378241">
    <property type="protein sequence ID" value="EFJ04155.1"/>
    <property type="molecule type" value="Genomic_DNA"/>
</dbReference>
<dbReference type="Gramene" id="EFJ04155">
    <property type="protein sequence ID" value="EFJ04155"/>
    <property type="gene ID" value="SELMODRAFT_432673"/>
</dbReference>
<gene>
    <name evidence="1" type="ORF">SELMODRAFT_432673</name>
</gene>
<evidence type="ECO:0000313" key="1">
    <source>
        <dbReference type="EMBL" id="EFJ04155.1"/>
    </source>
</evidence>
<proteinExistence type="predicted"/>
<feature type="non-terminal residue" evidence="1">
    <location>
        <position position="1"/>
    </location>
</feature>
<accession>D8TGR0</accession>
<dbReference type="Proteomes" id="UP000001514">
    <property type="component" value="Unassembled WGS sequence"/>
</dbReference>
<reference evidence="1 2" key="1">
    <citation type="journal article" date="2011" name="Science">
        <title>The Selaginella genome identifies genetic changes associated with the evolution of vascular plants.</title>
        <authorList>
            <person name="Banks J.A."/>
            <person name="Nishiyama T."/>
            <person name="Hasebe M."/>
            <person name="Bowman J.L."/>
            <person name="Gribskov M."/>
            <person name="dePamphilis C."/>
            <person name="Albert V.A."/>
            <person name="Aono N."/>
            <person name="Aoyama T."/>
            <person name="Ambrose B.A."/>
            <person name="Ashton N.W."/>
            <person name="Axtell M.J."/>
            <person name="Barker E."/>
            <person name="Barker M.S."/>
            <person name="Bennetzen J.L."/>
            <person name="Bonawitz N.D."/>
            <person name="Chapple C."/>
            <person name="Cheng C."/>
            <person name="Correa L.G."/>
            <person name="Dacre M."/>
            <person name="DeBarry J."/>
            <person name="Dreyer I."/>
            <person name="Elias M."/>
            <person name="Engstrom E.M."/>
            <person name="Estelle M."/>
            <person name="Feng L."/>
            <person name="Finet C."/>
            <person name="Floyd S.K."/>
            <person name="Frommer W.B."/>
            <person name="Fujita T."/>
            <person name="Gramzow L."/>
            <person name="Gutensohn M."/>
            <person name="Harholt J."/>
            <person name="Hattori M."/>
            <person name="Heyl A."/>
            <person name="Hirai T."/>
            <person name="Hiwatashi Y."/>
            <person name="Ishikawa M."/>
            <person name="Iwata M."/>
            <person name="Karol K.G."/>
            <person name="Koehler B."/>
            <person name="Kolukisaoglu U."/>
            <person name="Kubo M."/>
            <person name="Kurata T."/>
            <person name="Lalonde S."/>
            <person name="Li K."/>
            <person name="Li Y."/>
            <person name="Litt A."/>
            <person name="Lyons E."/>
            <person name="Manning G."/>
            <person name="Maruyama T."/>
            <person name="Michael T.P."/>
            <person name="Mikami K."/>
            <person name="Miyazaki S."/>
            <person name="Morinaga S."/>
            <person name="Murata T."/>
            <person name="Mueller-Roeber B."/>
            <person name="Nelson D.R."/>
            <person name="Obara M."/>
            <person name="Oguri Y."/>
            <person name="Olmstead R.G."/>
            <person name="Onodera N."/>
            <person name="Petersen B.L."/>
            <person name="Pils B."/>
            <person name="Prigge M."/>
            <person name="Rensing S.A."/>
            <person name="Riano-Pachon D.M."/>
            <person name="Roberts A.W."/>
            <person name="Sato Y."/>
            <person name="Scheller H.V."/>
            <person name="Schulz B."/>
            <person name="Schulz C."/>
            <person name="Shakirov E.V."/>
            <person name="Shibagaki N."/>
            <person name="Shinohara N."/>
            <person name="Shippen D.E."/>
            <person name="Soerensen I."/>
            <person name="Sotooka R."/>
            <person name="Sugimoto N."/>
            <person name="Sugita M."/>
            <person name="Sumikawa N."/>
            <person name="Tanurdzic M."/>
            <person name="Theissen G."/>
            <person name="Ulvskov P."/>
            <person name="Wakazuki S."/>
            <person name="Weng J.K."/>
            <person name="Willats W.W."/>
            <person name="Wipf D."/>
            <person name="Wolf P.G."/>
            <person name="Yang L."/>
            <person name="Zimmer A.D."/>
            <person name="Zhu Q."/>
            <person name="Mitros T."/>
            <person name="Hellsten U."/>
            <person name="Loque D."/>
            <person name="Otillar R."/>
            <person name="Salamov A."/>
            <person name="Schmutz J."/>
            <person name="Shapiro H."/>
            <person name="Lindquist E."/>
            <person name="Lucas S."/>
            <person name="Rokhsar D."/>
            <person name="Grigoriev I.V."/>
        </authorList>
    </citation>
    <scope>NUCLEOTIDE SEQUENCE [LARGE SCALE GENOMIC DNA]</scope>
</reference>
<sequence>AAAPACGGIPTRIKLILLSKRFCVISWWSRAPCFVTIEAFFSLSHWRNKSPIVRQVEHEPVGSCGNFEQTLLLLSRLNFATSTPAAKSGCSLSAQNGGLSACSHRRKADARTLRWLFQKARITLATGEETTATNVKLAKKASLENFSRCVLHERVKRSCESEKGWLSPILSRTFTMLSDGF</sequence>
<keyword evidence="2" id="KW-1185">Reference proteome</keyword>
<organism evidence="2">
    <name type="scientific">Selaginella moellendorffii</name>
    <name type="common">Spikemoss</name>
    <dbReference type="NCBI Taxonomy" id="88036"/>
    <lineage>
        <taxon>Eukaryota</taxon>
        <taxon>Viridiplantae</taxon>
        <taxon>Streptophyta</taxon>
        <taxon>Embryophyta</taxon>
        <taxon>Tracheophyta</taxon>
        <taxon>Lycopodiopsida</taxon>
        <taxon>Selaginellales</taxon>
        <taxon>Selaginellaceae</taxon>
        <taxon>Selaginella</taxon>
    </lineage>
</organism>
<evidence type="ECO:0000313" key="2">
    <source>
        <dbReference type="Proteomes" id="UP000001514"/>
    </source>
</evidence>
<dbReference type="KEGG" id="smo:SELMODRAFT_432673"/>
<protein>
    <submittedName>
        <fullName evidence="1">Uncharacterized protein</fullName>
    </submittedName>
</protein>
<dbReference type="HOGENOM" id="CLU_1492815_0_0_1"/>
<dbReference type="AlphaFoldDB" id="D8TGR0"/>
<name>D8TGR0_SELML</name>